<keyword evidence="3" id="KW-1185">Reference proteome</keyword>
<feature type="transmembrane region" description="Helical" evidence="1">
    <location>
        <begin position="203"/>
        <end position="229"/>
    </location>
</feature>
<protein>
    <recommendedName>
        <fullName evidence="4">Protein-S-isoprenylcysteine O-methyltransferase Ste14</fullName>
    </recommendedName>
</protein>
<dbReference type="Gene3D" id="1.20.120.1630">
    <property type="match status" value="1"/>
</dbReference>
<dbReference type="PANTHER" id="PTHR43847:SF1">
    <property type="entry name" value="BLL3993 PROTEIN"/>
    <property type="match status" value="1"/>
</dbReference>
<reference evidence="3" key="1">
    <citation type="submission" date="2016-10" db="EMBL/GenBank/DDBJ databases">
        <authorList>
            <person name="Varghese N."/>
            <person name="Submissions S."/>
        </authorList>
    </citation>
    <scope>NUCLEOTIDE SEQUENCE [LARGE SCALE GENOMIC DNA]</scope>
    <source>
        <strain evidence="3">Nm71</strain>
    </source>
</reference>
<feature type="transmembrane region" description="Helical" evidence="1">
    <location>
        <begin position="312"/>
        <end position="329"/>
    </location>
</feature>
<dbReference type="AlphaFoldDB" id="A0A1I0A475"/>
<keyword evidence="1" id="KW-0812">Transmembrane</keyword>
<feature type="transmembrane region" description="Helical" evidence="1">
    <location>
        <begin position="113"/>
        <end position="133"/>
    </location>
</feature>
<accession>A0A1I0A475</accession>
<feature type="transmembrane region" description="Helical" evidence="1">
    <location>
        <begin position="284"/>
        <end position="306"/>
    </location>
</feature>
<dbReference type="InterPro" id="IPR010721">
    <property type="entry name" value="UstE-like"/>
</dbReference>
<gene>
    <name evidence="2" type="ORF">SAMN05216326_10633</name>
</gene>
<dbReference type="RefSeq" id="WP_090656935.1">
    <property type="nucleotide sequence ID" value="NZ_FOIA01000006.1"/>
</dbReference>
<evidence type="ECO:0000313" key="3">
    <source>
        <dbReference type="Proteomes" id="UP000199345"/>
    </source>
</evidence>
<keyword evidence="1" id="KW-1133">Transmembrane helix</keyword>
<dbReference type="PANTHER" id="PTHR43847">
    <property type="entry name" value="BLL3993 PROTEIN"/>
    <property type="match status" value="1"/>
</dbReference>
<dbReference type="EMBL" id="FOIA01000006">
    <property type="protein sequence ID" value="SES88965.1"/>
    <property type="molecule type" value="Genomic_DNA"/>
</dbReference>
<dbReference type="Pfam" id="PF06966">
    <property type="entry name" value="DUF1295"/>
    <property type="match status" value="1"/>
</dbReference>
<feature type="transmembrane region" description="Helical" evidence="1">
    <location>
        <begin position="58"/>
        <end position="76"/>
    </location>
</feature>
<evidence type="ECO:0000313" key="2">
    <source>
        <dbReference type="EMBL" id="SES88965.1"/>
    </source>
</evidence>
<name>A0A1I0A475_9PROT</name>
<keyword evidence="1" id="KW-0472">Membrane</keyword>
<evidence type="ECO:0000256" key="1">
    <source>
        <dbReference type="SAM" id="Phobius"/>
    </source>
</evidence>
<sequence length="361" mass="41191">MPIISTYSYNFSQRVKNLSATLLIIAATSGFYAIIPYYQSYFSVHTHYFGKDYMHWQVLVVTTLFYTFTLFVFYLTEPAPRVSKSIYCLRALHKIAISPATVWKTGLPFDERLGLLSILLKAFFAPLMIVWLFSHTGHMLEHGSQLFQTIGDPNTGWLALFNTSGFWFIFKLILFLDVLFFTIGYLVELPSLNNEIRSVDPTLLGWAVALASYPPFNGMTSMVFGGYFTDFPQFSDPVVHVILNVTLLMLMAVYTSASVALNFKASNLTHRGIIMHGPYRYIRHPAYVCKNLAWWIGLMPAVAVAWQTSLTATLITIGSMVGWSVIYIMRALTEERHLRSIDDEYDQYCARVKYRFIPGLV</sequence>
<feature type="transmembrane region" description="Helical" evidence="1">
    <location>
        <begin position="166"/>
        <end position="187"/>
    </location>
</feature>
<proteinExistence type="predicted"/>
<feature type="transmembrane region" description="Helical" evidence="1">
    <location>
        <begin position="241"/>
        <end position="263"/>
    </location>
</feature>
<dbReference type="Proteomes" id="UP000199345">
    <property type="component" value="Unassembled WGS sequence"/>
</dbReference>
<dbReference type="OrthoDB" id="8983643at2"/>
<feature type="transmembrane region" description="Helical" evidence="1">
    <location>
        <begin position="20"/>
        <end position="38"/>
    </location>
</feature>
<evidence type="ECO:0008006" key="4">
    <source>
        <dbReference type="Google" id="ProtNLM"/>
    </source>
</evidence>
<organism evidence="2 3">
    <name type="scientific">Nitrosomonas marina</name>
    <dbReference type="NCBI Taxonomy" id="917"/>
    <lineage>
        <taxon>Bacteria</taxon>
        <taxon>Pseudomonadati</taxon>
        <taxon>Pseudomonadota</taxon>
        <taxon>Betaproteobacteria</taxon>
        <taxon>Nitrosomonadales</taxon>
        <taxon>Nitrosomonadaceae</taxon>
        <taxon>Nitrosomonas</taxon>
    </lineage>
</organism>
<dbReference type="InterPro" id="IPR052527">
    <property type="entry name" value="Metal_cation-efflux_comp"/>
</dbReference>